<dbReference type="InterPro" id="IPR050951">
    <property type="entry name" value="Retrovirus_Pol_polyprotein"/>
</dbReference>
<dbReference type="Proteomes" id="UP000740883">
    <property type="component" value="Unassembled WGS sequence"/>
</dbReference>
<dbReference type="AlphaFoldDB" id="A0A9P6KYF5"/>
<keyword evidence="5" id="KW-0378">Hydrolase</keyword>
<dbReference type="Pfam" id="PF17917">
    <property type="entry name" value="RT_RNaseH"/>
    <property type="match status" value="1"/>
</dbReference>
<evidence type="ECO:0000313" key="8">
    <source>
        <dbReference type="EMBL" id="KAF9761453.1"/>
    </source>
</evidence>
<dbReference type="GO" id="GO:0003964">
    <property type="term" value="F:RNA-directed DNA polymerase activity"/>
    <property type="evidence" value="ECO:0007669"/>
    <property type="project" value="UniProtKB-KW"/>
</dbReference>
<evidence type="ECO:0000256" key="5">
    <source>
        <dbReference type="ARBA" id="ARBA00022801"/>
    </source>
</evidence>
<dbReference type="InterPro" id="IPR041373">
    <property type="entry name" value="RT_RNaseH"/>
</dbReference>
<evidence type="ECO:0000256" key="6">
    <source>
        <dbReference type="ARBA" id="ARBA00022918"/>
    </source>
</evidence>
<dbReference type="SUPFAM" id="SSF56672">
    <property type="entry name" value="DNA/RNA polymerases"/>
    <property type="match status" value="1"/>
</dbReference>
<reference evidence="8 9" key="1">
    <citation type="journal article" date="2020" name="Genome Biol. Evol.">
        <title>Comparative genomics of strictly vertically transmitted, feminizing microsporidia endosymbionts of amphipod crustaceans.</title>
        <authorList>
            <person name="Cormier A."/>
            <person name="Chebbi M.A."/>
            <person name="Giraud I."/>
            <person name="Wattier R."/>
            <person name="Teixeira M."/>
            <person name="Gilbert C."/>
            <person name="Rigaud T."/>
            <person name="Cordaux R."/>
        </authorList>
    </citation>
    <scope>NUCLEOTIDE SEQUENCE [LARGE SCALE GENOMIC DNA]</scope>
    <source>
        <strain evidence="8 9">Ou3-Ou53</strain>
    </source>
</reference>
<organism evidence="8 9">
    <name type="scientific">Nosema granulosis</name>
    <dbReference type="NCBI Taxonomy" id="83296"/>
    <lineage>
        <taxon>Eukaryota</taxon>
        <taxon>Fungi</taxon>
        <taxon>Fungi incertae sedis</taxon>
        <taxon>Microsporidia</taxon>
        <taxon>Nosematidae</taxon>
        <taxon>Nosema</taxon>
    </lineage>
</organism>
<dbReference type="PANTHER" id="PTHR37984:SF5">
    <property type="entry name" value="PROTEIN NYNRIN-LIKE"/>
    <property type="match status" value="1"/>
</dbReference>
<evidence type="ECO:0000256" key="3">
    <source>
        <dbReference type="ARBA" id="ARBA00022722"/>
    </source>
</evidence>
<evidence type="ECO:0000256" key="2">
    <source>
        <dbReference type="ARBA" id="ARBA00022695"/>
    </source>
</evidence>
<keyword evidence="6" id="KW-0695">RNA-directed DNA polymerase</keyword>
<evidence type="ECO:0000256" key="4">
    <source>
        <dbReference type="ARBA" id="ARBA00022759"/>
    </source>
</evidence>
<keyword evidence="9" id="KW-1185">Reference proteome</keyword>
<dbReference type="GO" id="GO:0016787">
    <property type="term" value="F:hydrolase activity"/>
    <property type="evidence" value="ECO:0007669"/>
    <property type="project" value="UniProtKB-KW"/>
</dbReference>
<sequence length="114" mass="13294">MKIIDINRGFGLRTDACDTGLGAILLQPDKEGRWVPVQWASKILTPIERRYTISEKETLDVVFGIKKFESDLRGRKLHLMTDHKALFEIRIKPGFNNNRINRWIKKKLRCSISQ</sequence>
<keyword evidence="3" id="KW-0540">Nuclease</keyword>
<gene>
    <name evidence="8" type="primary">pol_218</name>
    <name evidence="8" type="ORF">NGRA_2635</name>
</gene>
<name>A0A9P6KYF5_9MICR</name>
<dbReference type="InterPro" id="IPR043502">
    <property type="entry name" value="DNA/RNA_pol_sf"/>
</dbReference>
<protein>
    <submittedName>
        <fullName evidence="8">Retrovirus-related Pol polyprotein from transposon 17.6</fullName>
    </submittedName>
</protein>
<comment type="caution">
    <text evidence="8">The sequence shown here is derived from an EMBL/GenBank/DDBJ whole genome shotgun (WGS) entry which is preliminary data.</text>
</comment>
<dbReference type="CDD" id="cd09274">
    <property type="entry name" value="RNase_HI_RT_Ty3"/>
    <property type="match status" value="1"/>
</dbReference>
<evidence type="ECO:0000313" key="9">
    <source>
        <dbReference type="Proteomes" id="UP000740883"/>
    </source>
</evidence>
<evidence type="ECO:0000259" key="7">
    <source>
        <dbReference type="Pfam" id="PF17917"/>
    </source>
</evidence>
<dbReference type="GO" id="GO:0004519">
    <property type="term" value="F:endonuclease activity"/>
    <property type="evidence" value="ECO:0007669"/>
    <property type="project" value="UniProtKB-KW"/>
</dbReference>
<keyword evidence="1" id="KW-0808">Transferase</keyword>
<feature type="domain" description="Reverse transcriptase RNase H-like" evidence="7">
    <location>
        <begin position="5"/>
        <end position="105"/>
    </location>
</feature>
<proteinExistence type="predicted"/>
<accession>A0A9P6KYF5</accession>
<evidence type="ECO:0000256" key="1">
    <source>
        <dbReference type="ARBA" id="ARBA00022679"/>
    </source>
</evidence>
<keyword evidence="2" id="KW-0548">Nucleotidyltransferase</keyword>
<dbReference type="OrthoDB" id="2286242at2759"/>
<keyword evidence="4" id="KW-0255">Endonuclease</keyword>
<dbReference type="EMBL" id="SBJO01000332">
    <property type="protein sequence ID" value="KAF9761453.1"/>
    <property type="molecule type" value="Genomic_DNA"/>
</dbReference>
<dbReference type="PANTHER" id="PTHR37984">
    <property type="entry name" value="PROTEIN CBG26694"/>
    <property type="match status" value="1"/>
</dbReference>